<reference evidence="2" key="1">
    <citation type="submission" date="2022-08" db="EMBL/GenBank/DDBJ databases">
        <authorList>
            <person name="Marques A."/>
        </authorList>
    </citation>
    <scope>NUCLEOTIDE SEQUENCE</scope>
    <source>
        <strain evidence="2">RhyPub2mFocal</strain>
        <tissue evidence="2">Leaves</tissue>
    </source>
</reference>
<sequence>MSVFKIPCSILQAIDKLRRDFLWYGVQSEQKKLRTVPWDLVCRPKHCGGLGVIDLKTFNLALLSKWLWKWITPNDSLWKMQLNALYHQHPAICPNNTVNHNSLLAASFIFQTGLTFAVGNGQSILLWHHNWGYGILRFNLQELYSFTLHNQLTLSTFANNIINPLNLFNHLLPSSTNALSQLRSLIIIINNLRHSDQNFLSTTPDKPIWKLPGASGTFSTNSTYHFIKLNPLHSSSLSKIWSFKMPPRFQIFIWRMLQNKIATLDNLQRRGWSLPNRCVLCYCNSESTTHLFSHCRFYLQLRSLVQEDPVLGPHTANSLFPEKPMALVQAGAALSKATDIWAAAFFVMCTNVL</sequence>
<feature type="domain" description="Reverse transcriptase zinc-binding" evidence="1">
    <location>
        <begin position="218"/>
        <end position="300"/>
    </location>
</feature>
<proteinExistence type="predicted"/>
<protein>
    <submittedName>
        <fullName evidence="2">Ribonuclease H-like superfamily protein</fullName>
    </submittedName>
</protein>
<dbReference type="InterPro" id="IPR026960">
    <property type="entry name" value="RVT-Znf"/>
</dbReference>
<comment type="caution">
    <text evidence="2">The sequence shown here is derived from an EMBL/GenBank/DDBJ whole genome shotgun (WGS) entry which is preliminary data.</text>
</comment>
<accession>A0AAV8D516</accession>
<dbReference type="Pfam" id="PF13966">
    <property type="entry name" value="zf-RVT"/>
    <property type="match status" value="1"/>
</dbReference>
<evidence type="ECO:0000313" key="3">
    <source>
        <dbReference type="Proteomes" id="UP001140206"/>
    </source>
</evidence>
<dbReference type="PANTHER" id="PTHR33116">
    <property type="entry name" value="REVERSE TRANSCRIPTASE ZINC-BINDING DOMAIN-CONTAINING PROTEIN-RELATED-RELATED"/>
    <property type="match status" value="1"/>
</dbReference>
<dbReference type="Proteomes" id="UP001140206">
    <property type="component" value="Chromosome 4"/>
</dbReference>
<dbReference type="AlphaFoldDB" id="A0AAV8D516"/>
<dbReference type="EMBL" id="JAMFTS010000004">
    <property type="protein sequence ID" value="KAJ4763730.1"/>
    <property type="molecule type" value="Genomic_DNA"/>
</dbReference>
<keyword evidence="3" id="KW-1185">Reference proteome</keyword>
<dbReference type="PANTHER" id="PTHR33116:SF78">
    <property type="entry name" value="OS12G0587133 PROTEIN"/>
    <property type="match status" value="1"/>
</dbReference>
<name>A0AAV8D516_9POAL</name>
<organism evidence="2 3">
    <name type="scientific">Rhynchospora pubera</name>
    <dbReference type="NCBI Taxonomy" id="906938"/>
    <lineage>
        <taxon>Eukaryota</taxon>
        <taxon>Viridiplantae</taxon>
        <taxon>Streptophyta</taxon>
        <taxon>Embryophyta</taxon>
        <taxon>Tracheophyta</taxon>
        <taxon>Spermatophyta</taxon>
        <taxon>Magnoliopsida</taxon>
        <taxon>Liliopsida</taxon>
        <taxon>Poales</taxon>
        <taxon>Cyperaceae</taxon>
        <taxon>Cyperoideae</taxon>
        <taxon>Rhynchosporeae</taxon>
        <taxon>Rhynchospora</taxon>
    </lineage>
</organism>
<gene>
    <name evidence="2" type="ORF">LUZ62_074105</name>
</gene>
<evidence type="ECO:0000259" key="1">
    <source>
        <dbReference type="Pfam" id="PF13966"/>
    </source>
</evidence>
<evidence type="ECO:0000313" key="2">
    <source>
        <dbReference type="EMBL" id="KAJ4763730.1"/>
    </source>
</evidence>